<dbReference type="Gene3D" id="1.20.5.4820">
    <property type="match status" value="1"/>
</dbReference>
<evidence type="ECO:0008006" key="17">
    <source>
        <dbReference type="Google" id="ProtNLM"/>
    </source>
</evidence>
<evidence type="ECO:0000256" key="11">
    <source>
        <dbReference type="PROSITE-ProRule" id="PRU00782"/>
    </source>
</evidence>
<evidence type="ECO:0000256" key="10">
    <source>
        <dbReference type="ARBA" id="ARBA00038612"/>
    </source>
</evidence>
<dbReference type="FunFam" id="3.40.850.10:FF:000101">
    <property type="entry name" value="Slow myosin heavy chain 2"/>
    <property type="match status" value="1"/>
</dbReference>
<evidence type="ECO:0000256" key="4">
    <source>
        <dbReference type="ARBA" id="ARBA00022840"/>
    </source>
</evidence>
<dbReference type="InParanoid" id="E4XU70"/>
<dbReference type="FunFam" id="1.20.5.340:FF:000019">
    <property type="entry name" value="Myosin heavy chain, isoform G"/>
    <property type="match status" value="1"/>
</dbReference>
<evidence type="ECO:0000256" key="6">
    <source>
        <dbReference type="ARBA" id="ARBA00023123"/>
    </source>
</evidence>
<dbReference type="GO" id="GO:0005524">
    <property type="term" value="F:ATP binding"/>
    <property type="evidence" value="ECO:0007669"/>
    <property type="project" value="UniProtKB-UniRule"/>
</dbReference>
<dbReference type="FunFam" id="1.20.5.340:FF:000003">
    <property type="entry name" value="Myosin heavy chain"/>
    <property type="match status" value="1"/>
</dbReference>
<keyword evidence="5" id="KW-0175">Coiled coil</keyword>
<protein>
    <recommendedName>
        <fullName evidence="17">Myosin motor domain-containing protein</fullName>
    </recommendedName>
</protein>
<evidence type="ECO:0000259" key="13">
    <source>
        <dbReference type="PROSITE" id="PS51456"/>
    </source>
</evidence>
<organism evidence="15">
    <name type="scientific">Oikopleura dioica</name>
    <name type="common">Tunicate</name>
    <dbReference type="NCBI Taxonomy" id="34765"/>
    <lineage>
        <taxon>Eukaryota</taxon>
        <taxon>Metazoa</taxon>
        <taxon>Chordata</taxon>
        <taxon>Tunicata</taxon>
        <taxon>Appendicularia</taxon>
        <taxon>Copelata</taxon>
        <taxon>Oikopleuridae</taxon>
        <taxon>Oikopleura</taxon>
    </lineage>
</organism>
<keyword evidence="4 11" id="KW-0067">ATP-binding</keyword>
<dbReference type="Pfam" id="PF00063">
    <property type="entry name" value="Myosin_head"/>
    <property type="match status" value="1"/>
</dbReference>
<comment type="similarity">
    <text evidence="1 11">Belongs to the TRAFAC class myosin-kinesin ATPase superfamily. Myosin family.</text>
</comment>
<dbReference type="SMART" id="SM00242">
    <property type="entry name" value="MYSc"/>
    <property type="match status" value="1"/>
</dbReference>
<feature type="region of interest" description="Disordered" evidence="12">
    <location>
        <begin position="1867"/>
        <end position="1915"/>
    </location>
</feature>
<feature type="region of interest" description="Disordered" evidence="12">
    <location>
        <begin position="1124"/>
        <end position="1182"/>
    </location>
</feature>
<dbReference type="Gene3D" id="3.40.850.10">
    <property type="entry name" value="Kinesin motor domain"/>
    <property type="match status" value="1"/>
</dbReference>
<feature type="compositionally biased region" description="Basic and acidic residues" evidence="12">
    <location>
        <begin position="1137"/>
        <end position="1165"/>
    </location>
</feature>
<dbReference type="Gene3D" id="1.20.120.720">
    <property type="entry name" value="Myosin VI head, motor domain, U50 subdomain"/>
    <property type="match status" value="1"/>
</dbReference>
<feature type="region of interest" description="Disordered" evidence="12">
    <location>
        <begin position="1191"/>
        <end position="1210"/>
    </location>
</feature>
<keyword evidence="2" id="KW-0787">Thick filament</keyword>
<dbReference type="InterPro" id="IPR004009">
    <property type="entry name" value="SH3_Myosin"/>
</dbReference>
<dbReference type="Gene3D" id="1.20.5.370">
    <property type="match status" value="3"/>
</dbReference>
<evidence type="ECO:0000256" key="1">
    <source>
        <dbReference type="ARBA" id="ARBA00008314"/>
    </source>
</evidence>
<dbReference type="Proteomes" id="UP000001307">
    <property type="component" value="Unassembled WGS sequence"/>
</dbReference>
<reference evidence="15" key="1">
    <citation type="journal article" date="2010" name="Science">
        <title>Plasticity of animal genome architecture unmasked by rapid evolution of a pelagic tunicate.</title>
        <authorList>
            <person name="Denoeud F."/>
            <person name="Henriet S."/>
            <person name="Mungpakdee S."/>
            <person name="Aury J.M."/>
            <person name="Da Silva C."/>
            <person name="Brinkmann H."/>
            <person name="Mikhaleva J."/>
            <person name="Olsen L.C."/>
            <person name="Jubin C."/>
            <person name="Canestro C."/>
            <person name="Bouquet J.M."/>
            <person name="Danks G."/>
            <person name="Poulain J."/>
            <person name="Campsteijn C."/>
            <person name="Adamski M."/>
            <person name="Cross I."/>
            <person name="Yadetie F."/>
            <person name="Muffato M."/>
            <person name="Louis A."/>
            <person name="Butcher S."/>
            <person name="Tsagkogeorga G."/>
            <person name="Konrad A."/>
            <person name="Singh S."/>
            <person name="Jensen M.F."/>
            <person name="Cong E.H."/>
            <person name="Eikeseth-Otteraa H."/>
            <person name="Noel B."/>
            <person name="Anthouard V."/>
            <person name="Porcel B.M."/>
            <person name="Kachouri-Lafond R."/>
            <person name="Nishino A."/>
            <person name="Ugolini M."/>
            <person name="Chourrout P."/>
            <person name="Nishida H."/>
            <person name="Aasland R."/>
            <person name="Huzurbazar S."/>
            <person name="Westhof E."/>
            <person name="Delsuc F."/>
            <person name="Lehrach H."/>
            <person name="Reinhardt R."/>
            <person name="Weissenbach J."/>
            <person name="Roy S.W."/>
            <person name="Artiguenave F."/>
            <person name="Postlethwait J.H."/>
            <person name="Manak J.R."/>
            <person name="Thompson E.M."/>
            <person name="Jaillon O."/>
            <person name="Du Pasquier L."/>
            <person name="Boudinot P."/>
            <person name="Liberles D.A."/>
            <person name="Volff J.N."/>
            <person name="Philippe H."/>
            <person name="Lenhard B."/>
            <person name="Roest Crollius H."/>
            <person name="Wincker P."/>
            <person name="Chourrout D."/>
        </authorList>
    </citation>
    <scope>NUCLEOTIDE SEQUENCE [LARGE SCALE GENOMIC DNA]</scope>
</reference>
<dbReference type="PANTHER" id="PTHR45615:SF27">
    <property type="entry name" value="MYOSIN HEAVY CHAIN, MUSCLE"/>
    <property type="match status" value="1"/>
</dbReference>
<dbReference type="FunFam" id="1.20.58.530:FF:000001">
    <property type="entry name" value="Myosin heavy chain"/>
    <property type="match status" value="1"/>
</dbReference>
<evidence type="ECO:0000256" key="7">
    <source>
        <dbReference type="ARBA" id="ARBA00023175"/>
    </source>
</evidence>
<feature type="region of interest" description="Actin-binding" evidence="11">
    <location>
        <begin position="663"/>
        <end position="685"/>
    </location>
</feature>
<proteinExistence type="inferred from homology"/>
<dbReference type="GO" id="GO:0016460">
    <property type="term" value="C:myosin II complex"/>
    <property type="evidence" value="ECO:0007669"/>
    <property type="project" value="TreeGrafter"/>
</dbReference>
<keyword evidence="3 11" id="KW-0547">Nucleotide-binding</keyword>
<dbReference type="InterPro" id="IPR036961">
    <property type="entry name" value="Kinesin_motor_dom_sf"/>
</dbReference>
<keyword evidence="16" id="KW-1185">Reference proteome</keyword>
<dbReference type="InterPro" id="IPR001609">
    <property type="entry name" value="Myosin_head_motor_dom-like"/>
</dbReference>
<dbReference type="SUPFAM" id="SSF90257">
    <property type="entry name" value="Myosin rod fragments"/>
    <property type="match status" value="5"/>
</dbReference>
<keyword evidence="6 11" id="KW-0518">Myosin</keyword>
<dbReference type="GO" id="GO:0000146">
    <property type="term" value="F:microfilament motor activity"/>
    <property type="evidence" value="ECO:0007669"/>
    <property type="project" value="TreeGrafter"/>
</dbReference>
<feature type="domain" description="Myosin N-terminal SH3-like" evidence="14">
    <location>
        <begin position="32"/>
        <end position="83"/>
    </location>
</feature>
<name>E4XU70_OIKDI</name>
<dbReference type="Gene3D" id="1.20.5.340">
    <property type="match status" value="4"/>
</dbReference>
<dbReference type="GO" id="GO:0051015">
    <property type="term" value="F:actin filament binding"/>
    <property type="evidence" value="ECO:0007669"/>
    <property type="project" value="TreeGrafter"/>
</dbReference>
<feature type="binding site" evidence="11">
    <location>
        <begin position="180"/>
        <end position="187"/>
    </location>
    <ligand>
        <name>ATP</name>
        <dbReference type="ChEBI" id="CHEBI:30616"/>
    </ligand>
</feature>
<dbReference type="SUPFAM" id="SSF52540">
    <property type="entry name" value="P-loop containing nucleoside triphosphate hydrolases"/>
    <property type="match status" value="1"/>
</dbReference>
<evidence type="ECO:0000256" key="2">
    <source>
        <dbReference type="ARBA" id="ARBA00022433"/>
    </source>
</evidence>
<evidence type="ECO:0000256" key="9">
    <source>
        <dbReference type="ARBA" id="ARBA00023203"/>
    </source>
</evidence>
<evidence type="ECO:0000313" key="15">
    <source>
        <dbReference type="EMBL" id="CBY13267.1"/>
    </source>
</evidence>
<dbReference type="PROSITE" id="PS51456">
    <property type="entry name" value="MYOSIN_MOTOR"/>
    <property type="match status" value="1"/>
</dbReference>
<dbReference type="Pfam" id="PF01576">
    <property type="entry name" value="Myosin_tail_1"/>
    <property type="match status" value="1"/>
</dbReference>
<evidence type="ECO:0000256" key="12">
    <source>
        <dbReference type="SAM" id="MobiDB-lite"/>
    </source>
</evidence>
<feature type="domain" description="Myosin motor" evidence="13">
    <location>
        <begin position="87"/>
        <end position="791"/>
    </location>
</feature>
<dbReference type="FunFam" id="1.20.5.370:FF:000001">
    <property type="entry name" value="Myosin heavy chain"/>
    <property type="match status" value="1"/>
</dbReference>
<keyword evidence="8" id="KW-0514">Muscle protein</keyword>
<evidence type="ECO:0000313" key="16">
    <source>
        <dbReference type="Proteomes" id="UP000001307"/>
    </source>
</evidence>
<dbReference type="InterPro" id="IPR002928">
    <property type="entry name" value="Myosin_tail"/>
</dbReference>
<evidence type="ECO:0000256" key="3">
    <source>
        <dbReference type="ARBA" id="ARBA00022741"/>
    </source>
</evidence>
<dbReference type="Gene3D" id="1.20.58.530">
    <property type="match status" value="1"/>
</dbReference>
<dbReference type="FunFam" id="1.10.10.820:FF:000001">
    <property type="entry name" value="Myosin heavy chain"/>
    <property type="match status" value="1"/>
</dbReference>
<dbReference type="GO" id="GO:0032982">
    <property type="term" value="C:myosin filament"/>
    <property type="evidence" value="ECO:0007669"/>
    <property type="project" value="UniProtKB-KW"/>
</dbReference>
<keyword evidence="7 11" id="KW-0505">Motor protein</keyword>
<keyword evidence="9 11" id="KW-0009">Actin-binding</keyword>
<dbReference type="GO" id="GO:0005737">
    <property type="term" value="C:cytoplasm"/>
    <property type="evidence" value="ECO:0007669"/>
    <property type="project" value="UniProtKB-ARBA"/>
</dbReference>
<dbReference type="PROSITE" id="PS51844">
    <property type="entry name" value="SH3_LIKE"/>
    <property type="match status" value="1"/>
</dbReference>
<comment type="subunit">
    <text evidence="10">Muscle myosin is a hexameric protein that consists of 2 heavy chain subunits (MHC), 2 alkali light chain subunits (MLC) and 2 regulatory light chain subunits (MLC-2).</text>
</comment>
<dbReference type="EMBL" id="FN653173">
    <property type="protein sequence ID" value="CBY13267.1"/>
    <property type="molecule type" value="Genomic_DNA"/>
</dbReference>
<evidence type="ECO:0000259" key="14">
    <source>
        <dbReference type="PROSITE" id="PS51844"/>
    </source>
</evidence>
<evidence type="ECO:0000256" key="8">
    <source>
        <dbReference type="ARBA" id="ARBA00023179"/>
    </source>
</evidence>
<gene>
    <name evidence="15" type="ORF">GSOID_T00004047001</name>
</gene>
<dbReference type="InterPro" id="IPR027417">
    <property type="entry name" value="P-loop_NTPase"/>
</dbReference>
<evidence type="ECO:0000256" key="5">
    <source>
        <dbReference type="ARBA" id="ARBA00023054"/>
    </source>
</evidence>
<dbReference type="PANTHER" id="PTHR45615">
    <property type="entry name" value="MYOSIN HEAVY CHAIN, NON-MUSCLE"/>
    <property type="match status" value="1"/>
</dbReference>
<sequence length="1941" mass="223677">MSLWDADAAGNAAQWLRLPQETMLEIQNRPYTGRNAVWVPNSSTQYCKGELVGDGKKPGHKLIKREDGKEKEYHEDHIEFQNPPKYELLEDLANLTYLSEASVVYNLSERYRRFMIYTYSGLFCITVNPYKWLTVYDNHVVGIYKGKRKSEMPPHIFAISDNAYNDMLRERHNQSMLITGESGAGKTVNTKRVIQYFAVVAALGQSAKGNDDGGGTLEDQIVAANPAMEAFGNAKTTRNDNSSRFGKFIRIHFGMTGKLASGDIDTYLLEKSRVVFQLPSERGFHVFYQICSGGRPDLNEMTLTTTDPYDFHFCSMGEIKVKSINDVEELEATDGSFDILGFEPAEKSGIWQVTAGLMHSGNMKFKNKQREEQAEADGTEASEKAGFMFGISGADFVKALCYPRVKVGADFVTKGQTCPQVSYGLGAICKSVFERLFNWIVTTVNRALSTDAPRNFFIGILDIAGFEIFDFNTFEQLCINYTNEKLQQFFNHHMFVLEQEEYRKEGIEWSMMDFGMDLAATLELIERPLGIMSILEEECMFPKATDMTFKEKLFQTHMGKNDKFGKVVKTKPKDKSIDEPHFEIHHYAGTVGYNVTDWLQKNKDPLNTTVVDLFKKSSSKIMQSLWADFASADETAKKSSGKGGKRQKGGSFQTVSALHRESLNRLMTNLRSTQPHFVRCIVPNEIKKPGEMDWNLVLHQLRCNGVLEGIRICRKGFPSRVQYDEFTQRYLILAPSVEKGSGEFSDPKKAAQNVLASLAESGAMDQDKYRLGHTKLFFRAGAIGDLEDLRDEKISSILTSLQCFFRYKLAAIKFNELNKRRNAIERIQTNIRCFQYLKDWEWMKIMFKIKPLISQAEEGKKLQELEKNYAECKTALEKETKRRKELEEAQVSLVQEKNELEQKMNGQLTLLEDAETRCEELIEQKIDLDAKCRDMQEKLEDEEELNNDLVAKKRKLEDECSELKKDIDDLELTLAKIEKEKHATENKVKNVTEELGSVDEAIVKLEKEKKALQEAQKQTLADLQNEEEKVGTLQKTKGKLETQVDDLEITLEAEKKNRMDLERAKRKLEGDIRLTQENVMDLENDKAGEEEKLKKSEFDFSQMNAKLEDEQALCSQLNKKIKELQSRTEEVEEELESERASRGRSEKTRTDLSRELEELAERLEESASNTQTEVEASKRRDAEMAKIRRELEETTLNHESTLSNTRKKQSDQICALSGSVDQFSRQKQKLEKEKSEMKMEVDDLQQNVEQLTKSKLNYEKQNRNTEDQIIEYKQKLEEADSTLNTLMTNKSKNANEINELRRLIEEKEASFNQVQRARNSLTQTNEEIKRQLEEETKFKNAYSHQLQQTKHDIDMLREHYEEEQEGKQEVQRNLAKGQGEVVFWRNKYETDAIQRTEELEEAKKKLVNRLQDAEEQMEAAQGRCGSLDKTKTRLQGEVEDLSSDLERSNAAAVQLDKKQRNFDKLLAETKQKQEELQVELEVSQKDARHQQSELFTLKNAVEESNDQLESINRENRNLAEEVLECQESLAEGAKTIHDLEKSKRELETLRSEIQSTLEESESAIEAEEAKSMRVQVELQQIKQEIDRKLAEKDEELDNNRRNHTRALEQIQASLDNEMRARGEAVRSRKKMESDLNDLEVQCRHIRKQADDAIKTGKELLNSHKELNINLDEHQRESEDIKEQSQVAERRVNLMSGEIEELRGGLEQAERQRKQAENDLMEANERANMLHTQNTAFINQKRKIENELGTVRNEVEEAITEARSAEEAAKKALTTAALLAEDLKKEQDTSHHMERMKKNHENSVKDLQMRLDEAEQVALKGGKKQVQKLETKIREIEGELESEHRRNAEHTKVVRKLERKIKESNYTNTESKKNLTRVTDQTDKLQSKVRNFKKQSEEATESAQMSASRYRKLQHELDEAQERAELAEAAVAKARNRQREQI</sequence>
<accession>E4XU70</accession>
<dbReference type="OrthoDB" id="6108017at2759"/>
<dbReference type="FunFam" id="1.20.120.720:FF:000001">
    <property type="entry name" value="Myosin heavy chain, muscle"/>
    <property type="match status" value="1"/>
</dbReference>
<dbReference type="InterPro" id="IPR014751">
    <property type="entry name" value="XRCC4-like_C"/>
</dbReference>
<dbReference type="PRINTS" id="PR00193">
    <property type="entry name" value="MYOSINHEAVY"/>
</dbReference>
<dbReference type="Gene3D" id="1.10.10.820">
    <property type="match status" value="1"/>
</dbReference>
<dbReference type="CDD" id="cd01377">
    <property type="entry name" value="MYSc_class_II"/>
    <property type="match status" value="1"/>
</dbReference>